<feature type="domain" description="DAC" evidence="12">
    <location>
        <begin position="7"/>
        <end position="145"/>
    </location>
</feature>
<dbReference type="InterPro" id="IPR023763">
    <property type="entry name" value="DNA_integrity_scanning_protein"/>
</dbReference>
<protein>
    <recommendedName>
        <fullName evidence="10">DNA integrity scanning protein DisA</fullName>
    </recommendedName>
    <alternativeName>
        <fullName evidence="10">Cyclic di-AMP synthase</fullName>
        <shortName evidence="10">c-di-AMP synthase</shortName>
    </alternativeName>
    <alternativeName>
        <fullName evidence="10">Diadenylate cyclase</fullName>
        <ecNumber evidence="10">2.7.7.85</ecNumber>
    </alternativeName>
</protein>
<keyword evidence="7 10" id="KW-0460">Magnesium</keyword>
<evidence type="ECO:0000313" key="14">
    <source>
        <dbReference type="Proteomes" id="UP000177876"/>
    </source>
</evidence>
<evidence type="ECO:0000313" key="13">
    <source>
        <dbReference type="EMBL" id="OFW55480.1"/>
    </source>
</evidence>
<dbReference type="GO" id="GO:0005524">
    <property type="term" value="F:ATP binding"/>
    <property type="evidence" value="ECO:0007669"/>
    <property type="project" value="UniProtKB-UniRule"/>
</dbReference>
<keyword evidence="11" id="KW-0175">Coiled coil</keyword>
<dbReference type="SUPFAM" id="SSF47781">
    <property type="entry name" value="RuvA domain 2-like"/>
    <property type="match status" value="1"/>
</dbReference>
<dbReference type="Proteomes" id="UP000177876">
    <property type="component" value="Unassembled WGS sequence"/>
</dbReference>
<feature type="coiled-coil region" evidence="11">
    <location>
        <begin position="152"/>
        <end position="179"/>
    </location>
</feature>
<keyword evidence="4 10" id="KW-0547">Nucleotide-binding</keyword>
<evidence type="ECO:0000256" key="5">
    <source>
        <dbReference type="ARBA" id="ARBA00022763"/>
    </source>
</evidence>
<evidence type="ECO:0000256" key="3">
    <source>
        <dbReference type="ARBA" id="ARBA00022695"/>
    </source>
</evidence>
<keyword evidence="5 10" id="KW-0227">DNA damage</keyword>
<dbReference type="InterPro" id="IPR038331">
    <property type="entry name" value="DisA_sf"/>
</dbReference>
<keyword evidence="9 10" id="KW-0234">DNA repair</keyword>
<dbReference type="Gene3D" id="1.10.150.20">
    <property type="entry name" value="5' to 3' exonuclease, C-terminal subdomain"/>
    <property type="match status" value="1"/>
</dbReference>
<dbReference type="NCBIfam" id="NF010009">
    <property type="entry name" value="PRK13482.1"/>
    <property type="match status" value="1"/>
</dbReference>
<dbReference type="EMBL" id="MELK01000053">
    <property type="protein sequence ID" value="OFW55480.1"/>
    <property type="molecule type" value="Genomic_DNA"/>
</dbReference>
<dbReference type="GO" id="GO:0006281">
    <property type="term" value="P:DNA repair"/>
    <property type="evidence" value="ECO:0007669"/>
    <property type="project" value="UniProtKB-UniRule"/>
</dbReference>
<dbReference type="InterPro" id="IPR003390">
    <property type="entry name" value="DNA_integrity_scan_DisA_N"/>
</dbReference>
<dbReference type="PANTHER" id="PTHR34185:SF3">
    <property type="entry name" value="DNA INTEGRITY SCANNING PROTEIN DISA"/>
    <property type="match status" value="1"/>
</dbReference>
<dbReference type="GO" id="GO:0004016">
    <property type="term" value="F:adenylate cyclase activity"/>
    <property type="evidence" value="ECO:0007669"/>
    <property type="project" value="TreeGrafter"/>
</dbReference>
<organism evidence="13 14">
    <name type="scientific">Candidatus Solincola sediminis</name>
    <dbReference type="NCBI Taxonomy" id="1797199"/>
    <lineage>
        <taxon>Bacteria</taxon>
        <taxon>Bacillati</taxon>
        <taxon>Actinomycetota</taxon>
        <taxon>Candidatus Geothermincolia</taxon>
        <taxon>Candidatus Geothermincolales</taxon>
        <taxon>Candidatus Geothermincolaceae</taxon>
        <taxon>Candidatus Solincola</taxon>
    </lineage>
</organism>
<keyword evidence="8 10" id="KW-0238">DNA-binding</keyword>
<dbReference type="Pfam" id="PF02457">
    <property type="entry name" value="DAC"/>
    <property type="match status" value="1"/>
</dbReference>
<reference evidence="13 14" key="1">
    <citation type="journal article" date="2016" name="Nat. Commun.">
        <title>Thousands of microbial genomes shed light on interconnected biogeochemical processes in an aquifer system.</title>
        <authorList>
            <person name="Anantharaman K."/>
            <person name="Brown C.T."/>
            <person name="Hug L.A."/>
            <person name="Sharon I."/>
            <person name="Castelle C.J."/>
            <person name="Probst A.J."/>
            <person name="Thomas B.C."/>
            <person name="Singh A."/>
            <person name="Wilkins M.J."/>
            <person name="Karaoz U."/>
            <person name="Brodie E.L."/>
            <person name="Williams K.H."/>
            <person name="Hubbard S.S."/>
            <person name="Banfield J.F."/>
        </authorList>
    </citation>
    <scope>NUCLEOTIDE SEQUENCE [LARGE SCALE GENOMIC DNA]</scope>
</reference>
<evidence type="ECO:0000256" key="7">
    <source>
        <dbReference type="ARBA" id="ARBA00022842"/>
    </source>
</evidence>
<dbReference type="PANTHER" id="PTHR34185">
    <property type="entry name" value="DIADENYLATE CYCLASE"/>
    <property type="match status" value="1"/>
</dbReference>
<name>A0A1F2WF57_9ACTN</name>
<proteinExistence type="inferred from homology"/>
<dbReference type="GO" id="GO:0003677">
    <property type="term" value="F:DNA binding"/>
    <property type="evidence" value="ECO:0007669"/>
    <property type="project" value="UniProtKB-UniRule"/>
</dbReference>
<evidence type="ECO:0000256" key="2">
    <source>
        <dbReference type="ARBA" id="ARBA00022679"/>
    </source>
</evidence>
<dbReference type="AlphaFoldDB" id="A0A1F2WF57"/>
<dbReference type="PROSITE" id="PS51794">
    <property type="entry name" value="DAC"/>
    <property type="match status" value="1"/>
</dbReference>
<dbReference type="Pfam" id="PF10635">
    <property type="entry name" value="DisA-linker"/>
    <property type="match status" value="1"/>
</dbReference>
<dbReference type="Gene3D" id="3.40.1700.10">
    <property type="entry name" value="DNA integrity scanning protein, DisA, N-terminal domain"/>
    <property type="match status" value="1"/>
</dbReference>
<dbReference type="InterPro" id="IPR036888">
    <property type="entry name" value="DNA_integrity_DisA_N_sf"/>
</dbReference>
<comment type="function">
    <text evidence="10">Participates in a DNA-damage check-point. DisA forms globular foci that rapidly scan along the chromosomes searching for lesions.</text>
</comment>
<dbReference type="InterPro" id="IPR018906">
    <property type="entry name" value="DNA_integrity_scan_DisA_link"/>
</dbReference>
<evidence type="ECO:0000256" key="4">
    <source>
        <dbReference type="ARBA" id="ARBA00022741"/>
    </source>
</evidence>
<evidence type="ECO:0000256" key="9">
    <source>
        <dbReference type="ARBA" id="ARBA00023204"/>
    </source>
</evidence>
<accession>A0A1F2WF57</accession>
<comment type="caution">
    <text evidence="13">The sequence shown here is derived from an EMBL/GenBank/DDBJ whole genome shotgun (WGS) entry which is preliminary data.</text>
</comment>
<dbReference type="EC" id="2.7.7.85" evidence="10"/>
<dbReference type="STRING" id="1797197.A2Y75_09155"/>
<dbReference type="GO" id="GO:0106408">
    <property type="term" value="F:diadenylate cyclase activity"/>
    <property type="evidence" value="ECO:0007669"/>
    <property type="project" value="UniProtKB-EC"/>
</dbReference>
<comment type="function">
    <text evidence="10">Has also diadenylate cyclase activity, catalyzing the condensation of 2 ATP molecules into cyclic di-AMP (c-di-AMP). c-di-AMP likely acts as a signaling molecule that may couple DNA integrity with a cellular process.</text>
</comment>
<evidence type="ECO:0000256" key="8">
    <source>
        <dbReference type="ARBA" id="ARBA00023125"/>
    </source>
</evidence>
<evidence type="ECO:0000259" key="12">
    <source>
        <dbReference type="PROSITE" id="PS51794"/>
    </source>
</evidence>
<dbReference type="HAMAP" id="MF_01438">
    <property type="entry name" value="DisA"/>
    <property type="match status" value="1"/>
</dbReference>
<comment type="cofactor">
    <cofactor evidence="10">
        <name>Mg(2+)</name>
        <dbReference type="ChEBI" id="CHEBI:18420"/>
    </cofactor>
</comment>
<gene>
    <name evidence="10" type="primary">disA</name>
    <name evidence="13" type="ORF">A2Y75_09155</name>
</gene>
<evidence type="ECO:0000256" key="11">
    <source>
        <dbReference type="SAM" id="Coils"/>
    </source>
</evidence>
<dbReference type="Gene3D" id="1.20.1260.110">
    <property type="entry name" value="DNA integrity scanning linker region"/>
    <property type="match status" value="1"/>
</dbReference>
<comment type="similarity">
    <text evidence="10">Belongs to the DisA family.</text>
</comment>
<keyword evidence="2 10" id="KW-0808">Transferase</keyword>
<dbReference type="InterPro" id="IPR010994">
    <property type="entry name" value="RuvA_2-like"/>
</dbReference>
<evidence type="ECO:0000256" key="6">
    <source>
        <dbReference type="ARBA" id="ARBA00022840"/>
    </source>
</evidence>
<comment type="catalytic activity">
    <reaction evidence="1 10">
        <text>2 ATP = 3',3'-c-di-AMP + 2 diphosphate</text>
        <dbReference type="Rhea" id="RHEA:35655"/>
        <dbReference type="ChEBI" id="CHEBI:30616"/>
        <dbReference type="ChEBI" id="CHEBI:33019"/>
        <dbReference type="ChEBI" id="CHEBI:71500"/>
        <dbReference type="EC" id="2.7.7.85"/>
    </reaction>
</comment>
<evidence type="ECO:0000256" key="1">
    <source>
        <dbReference type="ARBA" id="ARBA00000877"/>
    </source>
</evidence>
<feature type="binding site" evidence="10">
    <location>
        <position position="74"/>
    </location>
    <ligand>
        <name>ATP</name>
        <dbReference type="ChEBI" id="CHEBI:30616"/>
    </ligand>
</feature>
<dbReference type="SUPFAM" id="SSF143597">
    <property type="entry name" value="YojJ-like"/>
    <property type="match status" value="1"/>
</dbReference>
<feature type="binding site" evidence="10">
    <location>
        <begin position="105"/>
        <end position="109"/>
    </location>
    <ligand>
        <name>ATP</name>
        <dbReference type="ChEBI" id="CHEBI:30616"/>
    </ligand>
</feature>
<evidence type="ECO:0000256" key="10">
    <source>
        <dbReference type="HAMAP-Rule" id="MF_01438"/>
    </source>
</evidence>
<keyword evidence="6 10" id="KW-0067">ATP-binding</keyword>
<dbReference type="InterPro" id="IPR050338">
    <property type="entry name" value="DisA"/>
</dbReference>
<sequence length="358" mass="40158">MDDHLEDREFQDVLRLIAPGTELRTALARIINSKHGSLIVVGDSDEVLALVNGGVELDSDFTAPMLFQVAKMDGAVVLDESLSKIRFANAHLVPDPSISTKEAGTRHRTAERVAKQTGRLVIAVSERMEIVTIYKDDWSHVILSVRVLISKASQALQTLEKYKTRLDQVSATLTALEFEDMVSLHDAINVLQRAEMMQRIYNEIEVYLAELGTEGRLIQLQLEELMSGVERERRNVIRDYRLEGGGKSLEAVERSLARLSDEELLQLTSIAQALGYSGAHDELDRNVSPRGYRILDRIPRLPASVVEKLVKNFKTFRNIMMASEKVLDDVEGVGRARARAIKEGLRHIAESSVVERYV</sequence>
<keyword evidence="3 10" id="KW-0548">Nucleotidyltransferase</keyword>
<feature type="binding site" evidence="10">
    <location>
        <position position="92"/>
    </location>
    <ligand>
        <name>ATP</name>
        <dbReference type="ChEBI" id="CHEBI:30616"/>
    </ligand>
</feature>
<comment type="subunit">
    <text evidence="10">Homooctamer.</text>
</comment>